<accession>A0AAD6ZFZ4</accession>
<name>A0AAD6ZFZ4_9AGAR</name>
<gene>
    <name evidence="2" type="ORF">DFH08DRAFT_818402</name>
</gene>
<dbReference type="AlphaFoldDB" id="A0AAD6ZFZ4"/>
<comment type="caution">
    <text evidence="2">The sequence shown here is derived from an EMBL/GenBank/DDBJ whole genome shotgun (WGS) entry which is preliminary data.</text>
</comment>
<keyword evidence="3" id="KW-1185">Reference proteome</keyword>
<protein>
    <submittedName>
        <fullName evidence="2">Uncharacterized protein</fullName>
    </submittedName>
</protein>
<dbReference type="EMBL" id="JARIHO010000050">
    <property type="protein sequence ID" value="KAJ7321539.1"/>
    <property type="molecule type" value="Genomic_DNA"/>
</dbReference>
<sequence>MIDDTEDDEGHKGESESDDDRTEEKKDKVWYFEYQRSRGWRTSWRRDRDGEGCVLDECRWRDCPKRGVRTRWPTNSPRGSRVENGEWTRRWWTVVGTLTVLSRCRSSLAVLQIEGEDEGGEGEGCAGNTTWVQLVPGWAGNLAIPRDVPTALFGMSRSAAHICRTTQKLIQVELGRRVLPAGKGTWKCGMRNLPRLHAWGKQTVAGYAGVRMVEMAAAHGTDIARNGPDLGGENSNQVPQGFNWWSGLLEGRPVHSCSASSSNHPPGMDVCSVGIL</sequence>
<evidence type="ECO:0000256" key="1">
    <source>
        <dbReference type="SAM" id="MobiDB-lite"/>
    </source>
</evidence>
<reference evidence="2" key="1">
    <citation type="submission" date="2023-03" db="EMBL/GenBank/DDBJ databases">
        <title>Massive genome expansion in bonnet fungi (Mycena s.s.) driven by repeated elements and novel gene families across ecological guilds.</title>
        <authorList>
            <consortium name="Lawrence Berkeley National Laboratory"/>
            <person name="Harder C.B."/>
            <person name="Miyauchi S."/>
            <person name="Viragh M."/>
            <person name="Kuo A."/>
            <person name="Thoen E."/>
            <person name="Andreopoulos B."/>
            <person name="Lu D."/>
            <person name="Skrede I."/>
            <person name="Drula E."/>
            <person name="Henrissat B."/>
            <person name="Morin E."/>
            <person name="Kohler A."/>
            <person name="Barry K."/>
            <person name="LaButti K."/>
            <person name="Morin E."/>
            <person name="Salamov A."/>
            <person name="Lipzen A."/>
            <person name="Mereny Z."/>
            <person name="Hegedus B."/>
            <person name="Baldrian P."/>
            <person name="Stursova M."/>
            <person name="Weitz H."/>
            <person name="Taylor A."/>
            <person name="Grigoriev I.V."/>
            <person name="Nagy L.G."/>
            <person name="Martin F."/>
            <person name="Kauserud H."/>
        </authorList>
    </citation>
    <scope>NUCLEOTIDE SEQUENCE</scope>
    <source>
        <strain evidence="2">CBHHK002</strain>
    </source>
</reference>
<proteinExistence type="predicted"/>
<dbReference type="Proteomes" id="UP001218218">
    <property type="component" value="Unassembled WGS sequence"/>
</dbReference>
<feature type="region of interest" description="Disordered" evidence="1">
    <location>
        <begin position="1"/>
        <end position="25"/>
    </location>
</feature>
<organism evidence="2 3">
    <name type="scientific">Mycena albidolilacea</name>
    <dbReference type="NCBI Taxonomy" id="1033008"/>
    <lineage>
        <taxon>Eukaryota</taxon>
        <taxon>Fungi</taxon>
        <taxon>Dikarya</taxon>
        <taxon>Basidiomycota</taxon>
        <taxon>Agaricomycotina</taxon>
        <taxon>Agaricomycetes</taxon>
        <taxon>Agaricomycetidae</taxon>
        <taxon>Agaricales</taxon>
        <taxon>Marasmiineae</taxon>
        <taxon>Mycenaceae</taxon>
        <taxon>Mycena</taxon>
    </lineage>
</organism>
<evidence type="ECO:0000313" key="3">
    <source>
        <dbReference type="Proteomes" id="UP001218218"/>
    </source>
</evidence>
<evidence type="ECO:0000313" key="2">
    <source>
        <dbReference type="EMBL" id="KAJ7321539.1"/>
    </source>
</evidence>